<dbReference type="PROSITE" id="PS51257">
    <property type="entry name" value="PROKAR_LIPOPROTEIN"/>
    <property type="match status" value="1"/>
</dbReference>
<dbReference type="EMBL" id="JAHWXQ010000001">
    <property type="protein sequence ID" value="MBW3364166.1"/>
    <property type="molecule type" value="Genomic_DNA"/>
</dbReference>
<accession>A0ABS6X8H6</accession>
<evidence type="ECO:0008006" key="3">
    <source>
        <dbReference type="Google" id="ProtNLM"/>
    </source>
</evidence>
<dbReference type="Proteomes" id="UP000774935">
    <property type="component" value="Unassembled WGS sequence"/>
</dbReference>
<dbReference type="RefSeq" id="WP_199108705.1">
    <property type="nucleotide sequence ID" value="NZ_JAHWXQ010000001.1"/>
</dbReference>
<evidence type="ECO:0000313" key="1">
    <source>
        <dbReference type="EMBL" id="MBW3364166.1"/>
    </source>
</evidence>
<proteinExistence type="predicted"/>
<gene>
    <name evidence="1" type="ORF">KYK27_03870</name>
</gene>
<organism evidence="1 2">
    <name type="scientific">Pontibacter populi</name>
    <dbReference type="NCBI Taxonomy" id="890055"/>
    <lineage>
        <taxon>Bacteria</taxon>
        <taxon>Pseudomonadati</taxon>
        <taxon>Bacteroidota</taxon>
        <taxon>Cytophagia</taxon>
        <taxon>Cytophagales</taxon>
        <taxon>Hymenobacteraceae</taxon>
        <taxon>Pontibacter</taxon>
    </lineage>
</organism>
<comment type="caution">
    <text evidence="1">The sequence shown here is derived from an EMBL/GenBank/DDBJ whole genome shotgun (WGS) entry which is preliminary data.</text>
</comment>
<sequence length="168" mass="19598">MKKNLLLLLIVFAFAGCSKSDDELLNKLQTEVEKEAGKTGYHTISMESLTDFEWDVMYFFEGDVEVEEIENEIGFKWDGSAIPGGHNRLLFVHQDQVVNYIDYNTEEFPLRVFGCNTDRWVYPRSRSTFATFKYCQNNEEVYAFIPAPCLENIRELMDFKCDERAKAE</sequence>
<evidence type="ECO:0000313" key="2">
    <source>
        <dbReference type="Proteomes" id="UP000774935"/>
    </source>
</evidence>
<keyword evidence="2" id="KW-1185">Reference proteome</keyword>
<reference evidence="1 2" key="1">
    <citation type="submission" date="2021-07" db="EMBL/GenBank/DDBJ databases">
        <authorList>
            <person name="Kim M.K."/>
        </authorList>
    </citation>
    <scope>NUCLEOTIDE SEQUENCE [LARGE SCALE GENOMIC DNA]</scope>
    <source>
        <strain evidence="1 2">HLY7-15</strain>
    </source>
</reference>
<name>A0ABS6X8H6_9BACT</name>
<protein>
    <recommendedName>
        <fullName evidence="3">Lipoprotein</fullName>
    </recommendedName>
</protein>